<feature type="compositionally biased region" description="Basic and acidic residues" evidence="1">
    <location>
        <begin position="72"/>
        <end position="82"/>
    </location>
</feature>
<sequence>MIAVQVQVQLGPSCTIITTVPTVPYLPDPAQPNPQPPARSWDTTAKVDIPNPYPTWTRPDDLAAPRVAPPPETRDQTPDTRHQTPGVQYGLTVIRGELLLLLPHQATQPPDAQAPQPTLHVSPLPTAGGGSGTLLAAGNPGLVPGGERCDRRGHASGGM</sequence>
<feature type="compositionally biased region" description="Low complexity" evidence="1">
    <location>
        <begin position="107"/>
        <end position="126"/>
    </location>
</feature>
<comment type="caution">
    <text evidence="2">The sequence shown here is derived from an EMBL/GenBank/DDBJ whole genome shotgun (WGS) entry which is preliminary data.</text>
</comment>
<accession>A0AAN6Q3U0</accession>
<feature type="compositionally biased region" description="Pro residues" evidence="1">
    <location>
        <begin position="27"/>
        <end position="37"/>
    </location>
</feature>
<evidence type="ECO:0000313" key="3">
    <source>
        <dbReference type="Proteomes" id="UP001305647"/>
    </source>
</evidence>
<keyword evidence="3" id="KW-1185">Reference proteome</keyword>
<organism evidence="2 3">
    <name type="scientific">Parathielavia hyrcaniae</name>
    <dbReference type="NCBI Taxonomy" id="113614"/>
    <lineage>
        <taxon>Eukaryota</taxon>
        <taxon>Fungi</taxon>
        <taxon>Dikarya</taxon>
        <taxon>Ascomycota</taxon>
        <taxon>Pezizomycotina</taxon>
        <taxon>Sordariomycetes</taxon>
        <taxon>Sordariomycetidae</taxon>
        <taxon>Sordariales</taxon>
        <taxon>Chaetomiaceae</taxon>
        <taxon>Parathielavia</taxon>
    </lineage>
</organism>
<proteinExistence type="predicted"/>
<evidence type="ECO:0000313" key="2">
    <source>
        <dbReference type="EMBL" id="KAK4103065.1"/>
    </source>
</evidence>
<dbReference type="EMBL" id="MU863629">
    <property type="protein sequence ID" value="KAK4103065.1"/>
    <property type="molecule type" value="Genomic_DNA"/>
</dbReference>
<evidence type="ECO:0000256" key="1">
    <source>
        <dbReference type="SAM" id="MobiDB-lite"/>
    </source>
</evidence>
<name>A0AAN6Q3U0_9PEZI</name>
<dbReference type="AlphaFoldDB" id="A0AAN6Q3U0"/>
<reference evidence="2" key="2">
    <citation type="submission" date="2023-05" db="EMBL/GenBank/DDBJ databases">
        <authorList>
            <consortium name="Lawrence Berkeley National Laboratory"/>
            <person name="Steindorff A."/>
            <person name="Hensen N."/>
            <person name="Bonometti L."/>
            <person name="Westerberg I."/>
            <person name="Brannstrom I.O."/>
            <person name="Guillou S."/>
            <person name="Cros-Aarteil S."/>
            <person name="Calhoun S."/>
            <person name="Haridas S."/>
            <person name="Kuo A."/>
            <person name="Mondo S."/>
            <person name="Pangilinan J."/>
            <person name="Riley R."/>
            <person name="Labutti K."/>
            <person name="Andreopoulos B."/>
            <person name="Lipzen A."/>
            <person name="Chen C."/>
            <person name="Yanf M."/>
            <person name="Daum C."/>
            <person name="Ng V."/>
            <person name="Clum A."/>
            <person name="Ohm R."/>
            <person name="Martin F."/>
            <person name="Silar P."/>
            <person name="Natvig D."/>
            <person name="Lalanne C."/>
            <person name="Gautier V."/>
            <person name="Ament-Velasquez S.L."/>
            <person name="Kruys A."/>
            <person name="Hutchinson M.I."/>
            <person name="Powell A.J."/>
            <person name="Barry K."/>
            <person name="Miller A.N."/>
            <person name="Grigoriev I.V."/>
            <person name="Debuchy R."/>
            <person name="Gladieux P."/>
            <person name="Thoren M.H."/>
            <person name="Johannesson H."/>
        </authorList>
    </citation>
    <scope>NUCLEOTIDE SEQUENCE</scope>
    <source>
        <strain evidence="2">CBS 757.83</strain>
    </source>
</reference>
<reference evidence="2" key="1">
    <citation type="journal article" date="2023" name="Mol. Phylogenet. Evol.">
        <title>Genome-scale phylogeny and comparative genomics of the fungal order Sordariales.</title>
        <authorList>
            <person name="Hensen N."/>
            <person name="Bonometti L."/>
            <person name="Westerberg I."/>
            <person name="Brannstrom I.O."/>
            <person name="Guillou S."/>
            <person name="Cros-Aarteil S."/>
            <person name="Calhoun S."/>
            <person name="Haridas S."/>
            <person name="Kuo A."/>
            <person name="Mondo S."/>
            <person name="Pangilinan J."/>
            <person name="Riley R."/>
            <person name="LaButti K."/>
            <person name="Andreopoulos B."/>
            <person name="Lipzen A."/>
            <person name="Chen C."/>
            <person name="Yan M."/>
            <person name="Daum C."/>
            <person name="Ng V."/>
            <person name="Clum A."/>
            <person name="Steindorff A."/>
            <person name="Ohm R.A."/>
            <person name="Martin F."/>
            <person name="Silar P."/>
            <person name="Natvig D.O."/>
            <person name="Lalanne C."/>
            <person name="Gautier V."/>
            <person name="Ament-Velasquez S.L."/>
            <person name="Kruys A."/>
            <person name="Hutchinson M.I."/>
            <person name="Powell A.J."/>
            <person name="Barry K."/>
            <person name="Miller A.N."/>
            <person name="Grigoriev I.V."/>
            <person name="Debuchy R."/>
            <person name="Gladieux P."/>
            <person name="Hiltunen Thoren M."/>
            <person name="Johannesson H."/>
        </authorList>
    </citation>
    <scope>NUCLEOTIDE SEQUENCE</scope>
    <source>
        <strain evidence="2">CBS 757.83</strain>
    </source>
</reference>
<gene>
    <name evidence="2" type="ORF">N658DRAFT_494385</name>
</gene>
<feature type="region of interest" description="Disordered" evidence="1">
    <location>
        <begin position="27"/>
        <end position="86"/>
    </location>
</feature>
<dbReference type="Proteomes" id="UP001305647">
    <property type="component" value="Unassembled WGS sequence"/>
</dbReference>
<protein>
    <submittedName>
        <fullName evidence="2">Uncharacterized protein</fullName>
    </submittedName>
</protein>
<feature type="region of interest" description="Disordered" evidence="1">
    <location>
        <begin position="107"/>
        <end position="159"/>
    </location>
</feature>